<gene>
    <name evidence="2" type="ORF">B5J99_04850</name>
</gene>
<reference evidence="2 3" key="1">
    <citation type="submission" date="2017-03" db="EMBL/GenBank/DDBJ databases">
        <title>Complete genome sequence of Blastomonas fulva degrading microcsystin LR.</title>
        <authorList>
            <person name="Lee H.-g."/>
            <person name="Jin L."/>
            <person name="oh H.-M."/>
        </authorList>
    </citation>
    <scope>NUCLEOTIDE SEQUENCE [LARGE SCALE GENOMIC DNA]</scope>
    <source>
        <strain evidence="2 3">T2</strain>
    </source>
</reference>
<keyword evidence="3" id="KW-1185">Reference proteome</keyword>
<name>A0ABN5B1Q4_9SPHN</name>
<dbReference type="GeneID" id="303484903"/>
<evidence type="ECO:0000256" key="1">
    <source>
        <dbReference type="SAM" id="SignalP"/>
    </source>
</evidence>
<proteinExistence type="predicted"/>
<sequence length="223" mass="23504">MKPFVSRAVAALIGAAMALGAVPASPARAQVAATPALPADAQAAGIMCFYAAVLAGRGQTEAVAEATWFLFDAARRVTADTPETFVEKVEELVGLTPPNLETLATDAPQLLPLCAARYPLISSKRTITLPADPFTRDMQCYALTGYMAGVAESELEDSGESPFGKRMTALADRLSARLTPERYIEKGHTDEASIQRLFALSLRDISPVGNLMSILTACEAAAG</sequence>
<dbReference type="Proteomes" id="UP000258016">
    <property type="component" value="Chromosome"/>
</dbReference>
<dbReference type="EMBL" id="CP020083">
    <property type="protein sequence ID" value="ASR50883.1"/>
    <property type="molecule type" value="Genomic_DNA"/>
</dbReference>
<accession>A0ABN5B1Q4</accession>
<keyword evidence="1" id="KW-0732">Signal</keyword>
<organism evidence="2 3">
    <name type="scientific">Blastomonas fulva</name>
    <dbReference type="NCBI Taxonomy" id="1550728"/>
    <lineage>
        <taxon>Bacteria</taxon>
        <taxon>Pseudomonadati</taxon>
        <taxon>Pseudomonadota</taxon>
        <taxon>Alphaproteobacteria</taxon>
        <taxon>Sphingomonadales</taxon>
        <taxon>Sphingomonadaceae</taxon>
        <taxon>Blastomonas</taxon>
    </lineage>
</organism>
<evidence type="ECO:0000313" key="2">
    <source>
        <dbReference type="EMBL" id="ASR50883.1"/>
    </source>
</evidence>
<feature type="signal peptide" evidence="1">
    <location>
        <begin position="1"/>
        <end position="29"/>
    </location>
</feature>
<feature type="chain" id="PRO_5046338762" evidence="1">
    <location>
        <begin position="30"/>
        <end position="223"/>
    </location>
</feature>
<evidence type="ECO:0000313" key="3">
    <source>
        <dbReference type="Proteomes" id="UP000258016"/>
    </source>
</evidence>
<protein>
    <submittedName>
        <fullName evidence="2">Uncharacterized protein</fullName>
    </submittedName>
</protein>
<dbReference type="RefSeq" id="WP_069051009.1">
    <property type="nucleotide sequence ID" value="NZ_CP020083.1"/>
</dbReference>